<protein>
    <submittedName>
        <fullName evidence="1">Haloacid dehalogenase</fullName>
    </submittedName>
</protein>
<dbReference type="OrthoDB" id="9794212at2"/>
<accession>A0A8E1QW91</accession>
<dbReference type="AlphaFoldDB" id="A0A8E1QW91"/>
<dbReference type="InterPro" id="IPR036412">
    <property type="entry name" value="HAD-like_sf"/>
</dbReference>
<comment type="caution">
    <text evidence="1">The sequence shown here is derived from an EMBL/GenBank/DDBJ whole genome shotgun (WGS) entry which is preliminary data.</text>
</comment>
<dbReference type="NCBIfam" id="TIGR01488">
    <property type="entry name" value="HAD-SF-IB"/>
    <property type="match status" value="1"/>
</dbReference>
<gene>
    <name evidence="1" type="ORF">ACU52_11630</name>
</gene>
<evidence type="ECO:0000313" key="2">
    <source>
        <dbReference type="Proteomes" id="UP000036951"/>
    </source>
</evidence>
<evidence type="ECO:0000313" key="1">
    <source>
        <dbReference type="EMBL" id="KOO67803.1"/>
    </source>
</evidence>
<keyword evidence="2" id="KW-1185">Reference proteome</keyword>
<dbReference type="InterPro" id="IPR006385">
    <property type="entry name" value="HAD_hydro_SerB1"/>
</dbReference>
<dbReference type="Gene3D" id="3.40.50.1000">
    <property type="entry name" value="HAD superfamily/HAD-like"/>
    <property type="match status" value="1"/>
</dbReference>
<sequence>MDSSLKIHAFDFDGTLTNRDTLLEFIRFVRGDKAFFLCMLRYLPLLLLMKLGLYPNWKVKQKVFAHCFGGMKLDEFNKWCVRFASENISLLRPKGIQKINEVLEEGCKVVIVSASINNWVEPFFAGLDGVTVIGTMIEERDGVVTGRFISKNCYGEEKVRRLIQLYPGRNSYWLAAYGDSRGDFELLDFANESHYKPFRK</sequence>
<dbReference type="Proteomes" id="UP000036951">
    <property type="component" value="Unassembled WGS sequence"/>
</dbReference>
<dbReference type="Gene3D" id="1.20.1440.100">
    <property type="entry name" value="SG protein - dephosphorylation function"/>
    <property type="match status" value="1"/>
</dbReference>
<reference evidence="1 2" key="1">
    <citation type="submission" date="2015-06" db="EMBL/GenBank/DDBJ databases">
        <title>Prevotella sp. 109, sp. nov., a novel member of the family Prevotellaceae isolated from human faeces.</title>
        <authorList>
            <person name="Shkoporov A.N."/>
            <person name="Chaplin A.V."/>
            <person name="Kafarskaia L.I."/>
            <person name="Efimov B.A."/>
        </authorList>
    </citation>
    <scope>NUCLEOTIDE SEQUENCE [LARGE SCALE GENOMIC DNA]</scope>
    <source>
        <strain evidence="1 2">109</strain>
    </source>
</reference>
<dbReference type="Pfam" id="PF12710">
    <property type="entry name" value="HAD"/>
    <property type="match status" value="1"/>
</dbReference>
<dbReference type="NCBIfam" id="TIGR01490">
    <property type="entry name" value="HAD-SF-IB-hyp1"/>
    <property type="match status" value="1"/>
</dbReference>
<proteinExistence type="predicted"/>
<dbReference type="RefSeq" id="WP_053398895.1">
    <property type="nucleotide sequence ID" value="NZ_DBFJNZ010000096.1"/>
</dbReference>
<dbReference type="InterPro" id="IPR023214">
    <property type="entry name" value="HAD_sf"/>
</dbReference>
<name>A0A8E1QW91_9BACT</name>
<dbReference type="EMBL" id="LFQU01000025">
    <property type="protein sequence ID" value="KOO67803.1"/>
    <property type="molecule type" value="Genomic_DNA"/>
</dbReference>
<dbReference type="SUPFAM" id="SSF56784">
    <property type="entry name" value="HAD-like"/>
    <property type="match status" value="1"/>
</dbReference>
<organism evidence="1 2">
    <name type="scientific">Xylanibacter rarus</name>
    <dbReference type="NCBI Taxonomy" id="1676614"/>
    <lineage>
        <taxon>Bacteria</taxon>
        <taxon>Pseudomonadati</taxon>
        <taxon>Bacteroidota</taxon>
        <taxon>Bacteroidia</taxon>
        <taxon>Bacteroidales</taxon>
        <taxon>Prevotellaceae</taxon>
        <taxon>Xylanibacter</taxon>
    </lineage>
</organism>